<sequence>MSTASEIRNARQHPRDAMEHEINIMLKRDLPGGLERTFSGRIVDKSGIGFCVETSSYVSRDDFLKICTDISGEPEMYFDVRWVYNSDSGYLFGCKLVDLSIPETVN</sequence>
<protein>
    <recommendedName>
        <fullName evidence="2">PilZ domain-containing protein</fullName>
    </recommendedName>
</protein>
<accession>A0A0F9BN92</accession>
<evidence type="ECO:0000313" key="1">
    <source>
        <dbReference type="EMBL" id="KKL15282.1"/>
    </source>
</evidence>
<organism evidence="1">
    <name type="scientific">marine sediment metagenome</name>
    <dbReference type="NCBI Taxonomy" id="412755"/>
    <lineage>
        <taxon>unclassified sequences</taxon>
        <taxon>metagenomes</taxon>
        <taxon>ecological metagenomes</taxon>
    </lineage>
</organism>
<evidence type="ECO:0008006" key="2">
    <source>
        <dbReference type="Google" id="ProtNLM"/>
    </source>
</evidence>
<name>A0A0F9BN92_9ZZZZ</name>
<dbReference type="AlphaFoldDB" id="A0A0F9BN92"/>
<proteinExistence type="predicted"/>
<dbReference type="EMBL" id="LAZR01040120">
    <property type="protein sequence ID" value="KKL15282.1"/>
    <property type="molecule type" value="Genomic_DNA"/>
</dbReference>
<comment type="caution">
    <text evidence="1">The sequence shown here is derived from an EMBL/GenBank/DDBJ whole genome shotgun (WGS) entry which is preliminary data.</text>
</comment>
<gene>
    <name evidence="1" type="ORF">LCGC14_2507140</name>
</gene>
<reference evidence="1" key="1">
    <citation type="journal article" date="2015" name="Nature">
        <title>Complex archaea that bridge the gap between prokaryotes and eukaryotes.</title>
        <authorList>
            <person name="Spang A."/>
            <person name="Saw J.H."/>
            <person name="Jorgensen S.L."/>
            <person name="Zaremba-Niedzwiedzka K."/>
            <person name="Martijn J."/>
            <person name="Lind A.E."/>
            <person name="van Eijk R."/>
            <person name="Schleper C."/>
            <person name="Guy L."/>
            <person name="Ettema T.J."/>
        </authorList>
    </citation>
    <scope>NUCLEOTIDE SEQUENCE</scope>
</reference>